<dbReference type="PANTHER" id="PTHR21035">
    <property type="entry name" value="28S RIBOSOMAL PROTEIN S26, MITOCHONDRIAL"/>
    <property type="match status" value="1"/>
</dbReference>
<evidence type="ECO:0000256" key="7">
    <source>
        <dbReference type="ARBA" id="ARBA00035138"/>
    </source>
</evidence>
<reference evidence="10" key="1">
    <citation type="submission" date="2025-08" db="UniProtKB">
        <authorList>
            <consortium name="RefSeq"/>
        </authorList>
    </citation>
    <scope>IDENTIFICATION</scope>
    <source>
        <tissue evidence="10">Thorax and Abdomen</tissue>
    </source>
</reference>
<dbReference type="OrthoDB" id="5988811at2759"/>
<dbReference type="Pfam" id="PF14943">
    <property type="entry name" value="MRP-S26"/>
    <property type="match status" value="1"/>
</dbReference>
<keyword evidence="9" id="KW-1185">Reference proteome</keyword>
<protein>
    <recommendedName>
        <fullName evidence="7">Small ribosomal subunit protein mS26</fullName>
    </recommendedName>
    <alternativeName>
        <fullName evidence="8">28S ribosomal protein S26, mitochondrial</fullName>
    </alternativeName>
</protein>
<comment type="similarity">
    <text evidence="2">Belongs to the mitochondrion-specific ribosomal protein mS26 family.</text>
</comment>
<dbReference type="InterPro" id="IPR026140">
    <property type="entry name" value="Ribosomal_mS26"/>
</dbReference>
<evidence type="ECO:0000256" key="2">
    <source>
        <dbReference type="ARBA" id="ARBA00009672"/>
    </source>
</evidence>
<dbReference type="AlphaFoldDB" id="A0A6J0CB08"/>
<evidence type="ECO:0000313" key="10">
    <source>
        <dbReference type="RefSeq" id="XP_015523757.2"/>
    </source>
</evidence>
<evidence type="ECO:0000256" key="6">
    <source>
        <dbReference type="ARBA" id="ARBA00023274"/>
    </source>
</evidence>
<gene>
    <name evidence="10" type="primary">LOC107227201</name>
</gene>
<evidence type="ECO:0000256" key="5">
    <source>
        <dbReference type="ARBA" id="ARBA00023128"/>
    </source>
</evidence>
<dbReference type="PANTHER" id="PTHR21035:SF2">
    <property type="entry name" value="SMALL RIBOSOMAL SUBUNIT PROTEIN MS26"/>
    <property type="match status" value="1"/>
</dbReference>
<keyword evidence="5" id="KW-0496">Mitochondrion</keyword>
<keyword evidence="6" id="KW-0687">Ribonucleoprotein</keyword>
<accession>A0A6J0CB08</accession>
<name>A0A6J0CB08_NEOLC</name>
<organism evidence="10">
    <name type="scientific">Neodiprion lecontei</name>
    <name type="common">Redheaded pine sawfly</name>
    <dbReference type="NCBI Taxonomy" id="441921"/>
    <lineage>
        <taxon>Eukaryota</taxon>
        <taxon>Metazoa</taxon>
        <taxon>Ecdysozoa</taxon>
        <taxon>Arthropoda</taxon>
        <taxon>Hexapoda</taxon>
        <taxon>Insecta</taxon>
        <taxon>Pterygota</taxon>
        <taxon>Neoptera</taxon>
        <taxon>Endopterygota</taxon>
        <taxon>Hymenoptera</taxon>
        <taxon>Tenthredinoidea</taxon>
        <taxon>Diprionidae</taxon>
        <taxon>Diprioninae</taxon>
        <taxon>Neodiprion</taxon>
    </lineage>
</organism>
<dbReference type="GeneID" id="107227201"/>
<keyword evidence="4 10" id="KW-0689">Ribosomal protein</keyword>
<evidence type="ECO:0000256" key="3">
    <source>
        <dbReference type="ARBA" id="ARBA00022946"/>
    </source>
</evidence>
<sequence>MLRNTLLAGSSAANGSFGILSGLPNTVCVQCVRWKRKPLWLGTAKSKLFRIPERPKIPKDETIELLRLHNNYRTLVRSIRHHITEAVIGSQARVDTELRAKQEEEDFVRCVALNNEWNESKAKARDERLAKAREVRREEILRKIIAQEQLAAKQLENIEKTVKRVKEEAITFITEKNIDQAIEDALNNPVDHNWALDLEGTIHRGKYVQPQANEGQRQKRMQPGV</sequence>
<proteinExistence type="inferred from homology"/>
<dbReference type="FunCoup" id="A0A6J0CB08">
    <property type="interactions" value="403"/>
</dbReference>
<dbReference type="KEGG" id="nlo:107227201"/>
<dbReference type="GO" id="GO:0005763">
    <property type="term" value="C:mitochondrial small ribosomal subunit"/>
    <property type="evidence" value="ECO:0007669"/>
    <property type="project" value="InterPro"/>
</dbReference>
<evidence type="ECO:0000313" key="9">
    <source>
        <dbReference type="Proteomes" id="UP000829291"/>
    </source>
</evidence>
<dbReference type="Proteomes" id="UP000829291">
    <property type="component" value="Chromosome 6"/>
</dbReference>
<evidence type="ECO:0000256" key="4">
    <source>
        <dbReference type="ARBA" id="ARBA00022980"/>
    </source>
</evidence>
<dbReference type="InParanoid" id="A0A6J0CB08"/>
<evidence type="ECO:0000256" key="1">
    <source>
        <dbReference type="ARBA" id="ARBA00004173"/>
    </source>
</evidence>
<dbReference type="RefSeq" id="XP_015523757.2">
    <property type="nucleotide sequence ID" value="XM_015668271.2"/>
</dbReference>
<evidence type="ECO:0000256" key="8">
    <source>
        <dbReference type="ARBA" id="ARBA00035344"/>
    </source>
</evidence>
<keyword evidence="3" id="KW-0809">Transit peptide</keyword>
<comment type="subcellular location">
    <subcellularLocation>
        <location evidence="1">Mitochondrion</location>
    </subcellularLocation>
</comment>